<dbReference type="PANTHER" id="PTHR43133">
    <property type="entry name" value="RNA POLYMERASE ECF-TYPE SIGMA FACTO"/>
    <property type="match status" value="1"/>
</dbReference>
<organism evidence="8 9">
    <name type="scientific">Paractinoplanes abujensis</name>
    <dbReference type="NCBI Taxonomy" id="882441"/>
    <lineage>
        <taxon>Bacteria</taxon>
        <taxon>Bacillati</taxon>
        <taxon>Actinomycetota</taxon>
        <taxon>Actinomycetes</taxon>
        <taxon>Micromonosporales</taxon>
        <taxon>Micromonosporaceae</taxon>
        <taxon>Paractinoplanes</taxon>
    </lineage>
</organism>
<keyword evidence="3" id="KW-0731">Sigma factor</keyword>
<dbReference type="InterPro" id="IPR013324">
    <property type="entry name" value="RNA_pol_sigma_r3/r4-like"/>
</dbReference>
<evidence type="ECO:0000256" key="2">
    <source>
        <dbReference type="ARBA" id="ARBA00023015"/>
    </source>
</evidence>
<dbReference type="PANTHER" id="PTHR43133:SF52">
    <property type="entry name" value="ECF RNA POLYMERASE SIGMA FACTOR SIGL"/>
    <property type="match status" value="1"/>
</dbReference>
<evidence type="ECO:0000259" key="7">
    <source>
        <dbReference type="Pfam" id="PF04545"/>
    </source>
</evidence>
<dbReference type="InterPro" id="IPR007627">
    <property type="entry name" value="RNA_pol_sigma70_r2"/>
</dbReference>
<evidence type="ECO:0000256" key="4">
    <source>
        <dbReference type="ARBA" id="ARBA00023125"/>
    </source>
</evidence>
<dbReference type="CDD" id="cd06171">
    <property type="entry name" value="Sigma70_r4"/>
    <property type="match status" value="1"/>
</dbReference>
<evidence type="ECO:0000256" key="1">
    <source>
        <dbReference type="ARBA" id="ARBA00010641"/>
    </source>
</evidence>
<evidence type="ECO:0000313" key="8">
    <source>
        <dbReference type="EMBL" id="MBB4693213.1"/>
    </source>
</evidence>
<dbReference type="InterPro" id="IPR039425">
    <property type="entry name" value="RNA_pol_sigma-70-like"/>
</dbReference>
<dbReference type="NCBIfam" id="TIGR02937">
    <property type="entry name" value="sigma70-ECF"/>
    <property type="match status" value="1"/>
</dbReference>
<accession>A0A7W7CTX6</accession>
<name>A0A7W7CTX6_9ACTN</name>
<dbReference type="SUPFAM" id="SSF88659">
    <property type="entry name" value="Sigma3 and sigma4 domains of RNA polymerase sigma factors"/>
    <property type="match status" value="1"/>
</dbReference>
<dbReference type="Proteomes" id="UP000542742">
    <property type="component" value="Unassembled WGS sequence"/>
</dbReference>
<keyword evidence="9" id="KW-1185">Reference proteome</keyword>
<comment type="similarity">
    <text evidence="1">Belongs to the sigma-70 factor family. ECF subfamily.</text>
</comment>
<dbReference type="RefSeq" id="WP_184951860.1">
    <property type="nucleotide sequence ID" value="NZ_BOMC01000080.1"/>
</dbReference>
<dbReference type="GO" id="GO:0016987">
    <property type="term" value="F:sigma factor activity"/>
    <property type="evidence" value="ECO:0007669"/>
    <property type="project" value="UniProtKB-KW"/>
</dbReference>
<dbReference type="EMBL" id="JACHMF010000001">
    <property type="protein sequence ID" value="MBB4693213.1"/>
    <property type="molecule type" value="Genomic_DNA"/>
</dbReference>
<dbReference type="GO" id="GO:0003677">
    <property type="term" value="F:DNA binding"/>
    <property type="evidence" value="ECO:0007669"/>
    <property type="project" value="UniProtKB-KW"/>
</dbReference>
<evidence type="ECO:0000256" key="3">
    <source>
        <dbReference type="ARBA" id="ARBA00023082"/>
    </source>
</evidence>
<dbReference type="InterPro" id="IPR007630">
    <property type="entry name" value="RNA_pol_sigma70_r4"/>
</dbReference>
<dbReference type="InterPro" id="IPR036388">
    <property type="entry name" value="WH-like_DNA-bd_sf"/>
</dbReference>
<feature type="domain" description="RNA polymerase sigma-70 region 2" evidence="6">
    <location>
        <begin position="23"/>
        <end position="90"/>
    </location>
</feature>
<evidence type="ECO:0000259" key="6">
    <source>
        <dbReference type="Pfam" id="PF04542"/>
    </source>
</evidence>
<gene>
    <name evidence="8" type="ORF">BKA14_003361</name>
</gene>
<dbReference type="Gene3D" id="1.10.10.10">
    <property type="entry name" value="Winged helix-like DNA-binding domain superfamily/Winged helix DNA-binding domain"/>
    <property type="match status" value="1"/>
</dbReference>
<dbReference type="InterPro" id="IPR013325">
    <property type="entry name" value="RNA_pol_sigma_r2"/>
</dbReference>
<keyword evidence="5" id="KW-0804">Transcription</keyword>
<sequence length="181" mass="20291">MSTAVGNRPEIDSPAPEERMRGLFEATASPLRRYLVRLTQGQPEAAEDLLQETMLRVWRKVDDLPGDAESRRRWIFTVARNVAIDAVRSRMARPAEVYGDHTAWTGAAPDDVDRLLDRQVLRDALARLSERHRAVLLALYGRDSSVADVAESLGIPEGTVRSRSFYALRTVRGILDPADPR</sequence>
<evidence type="ECO:0000313" key="9">
    <source>
        <dbReference type="Proteomes" id="UP000542742"/>
    </source>
</evidence>
<dbReference type="AlphaFoldDB" id="A0A7W7CTX6"/>
<evidence type="ECO:0000256" key="5">
    <source>
        <dbReference type="ARBA" id="ARBA00023163"/>
    </source>
</evidence>
<keyword evidence="2" id="KW-0805">Transcription regulation</keyword>
<proteinExistence type="inferred from homology"/>
<dbReference type="InterPro" id="IPR014284">
    <property type="entry name" value="RNA_pol_sigma-70_dom"/>
</dbReference>
<dbReference type="SUPFAM" id="SSF88946">
    <property type="entry name" value="Sigma2 domain of RNA polymerase sigma factors"/>
    <property type="match status" value="1"/>
</dbReference>
<dbReference type="Pfam" id="PF04545">
    <property type="entry name" value="Sigma70_r4"/>
    <property type="match status" value="1"/>
</dbReference>
<dbReference type="Pfam" id="PF04542">
    <property type="entry name" value="Sigma70_r2"/>
    <property type="match status" value="1"/>
</dbReference>
<dbReference type="Gene3D" id="1.10.1740.10">
    <property type="match status" value="1"/>
</dbReference>
<dbReference type="GO" id="GO:0006352">
    <property type="term" value="P:DNA-templated transcription initiation"/>
    <property type="evidence" value="ECO:0007669"/>
    <property type="project" value="InterPro"/>
</dbReference>
<feature type="domain" description="RNA polymerase sigma-70 region 4" evidence="7">
    <location>
        <begin position="124"/>
        <end position="172"/>
    </location>
</feature>
<reference evidence="8 9" key="1">
    <citation type="submission" date="2020-08" db="EMBL/GenBank/DDBJ databases">
        <title>Sequencing the genomes of 1000 actinobacteria strains.</title>
        <authorList>
            <person name="Klenk H.-P."/>
        </authorList>
    </citation>
    <scope>NUCLEOTIDE SEQUENCE [LARGE SCALE GENOMIC DNA]</scope>
    <source>
        <strain evidence="8 9">DSM 45518</strain>
    </source>
</reference>
<protein>
    <submittedName>
        <fullName evidence="8">RNA polymerase sigma-70 factor (ECF subfamily)</fullName>
    </submittedName>
</protein>
<comment type="caution">
    <text evidence="8">The sequence shown here is derived from an EMBL/GenBank/DDBJ whole genome shotgun (WGS) entry which is preliminary data.</text>
</comment>
<keyword evidence="4" id="KW-0238">DNA-binding</keyword>